<dbReference type="EMBL" id="AZGD01000006">
    <property type="protein sequence ID" value="KRM20270.1"/>
    <property type="molecule type" value="Genomic_DNA"/>
</dbReference>
<evidence type="ECO:0000256" key="2">
    <source>
        <dbReference type="ARBA" id="ARBA00023125"/>
    </source>
</evidence>
<dbReference type="InterPro" id="IPR013762">
    <property type="entry name" value="Integrase-like_cat_sf"/>
</dbReference>
<keyword evidence="2" id="KW-0238">DNA-binding</keyword>
<dbReference type="AlphaFoldDB" id="A0A0R1WR84"/>
<feature type="domain" description="Tyr recombinase" evidence="4">
    <location>
        <begin position="174"/>
        <end position="368"/>
    </location>
</feature>
<dbReference type="GO" id="GO:0003677">
    <property type="term" value="F:DNA binding"/>
    <property type="evidence" value="ECO:0007669"/>
    <property type="project" value="UniProtKB-KW"/>
</dbReference>
<sequence>MYFQKRNDVYRYYERYIDPYTQKRKTVSITLSSNSKQAQNKAMRLLNEKIRNKTALANDNIIEGKTLANLFDEWFLIYKQQVRRTTYLATVANIQTLLGVINKDTLLSQLDSSILSRSFDDLLFKHDLSAKYVSIIKSKLNLAIKFAIKQNYLKDNPLDKVELSPKKPNHGTKIKDKFLEKDELTKLFDYIQKKHPNYAPIFQWLYLTGMRAGEALALDMDDIEYINNQYVVHVTGTLEYKKVSVTEQHKTDTTKTAAGIRDINLSSQAVEIYQKQLDKYESGFLFQTANGTPYQISSLNTILRNAKDKLGIAKRLSTHTFRHTHVSMLAALGVPFYVIQDRVGHENSKMLEQIYLHVTKEAKLNLNSQLEKL</sequence>
<dbReference type="Gene3D" id="1.10.150.130">
    <property type="match status" value="1"/>
</dbReference>
<proteinExistence type="inferred from homology"/>
<dbReference type="GO" id="GO:0006310">
    <property type="term" value="P:DNA recombination"/>
    <property type="evidence" value="ECO:0007669"/>
    <property type="project" value="UniProtKB-KW"/>
</dbReference>
<dbReference type="RefSeq" id="WP_025021977.1">
    <property type="nucleotide sequence ID" value="NZ_AZGD01000006.1"/>
</dbReference>
<dbReference type="InterPro" id="IPR010998">
    <property type="entry name" value="Integrase_recombinase_N"/>
</dbReference>
<gene>
    <name evidence="5" type="ORF">FC40_GL000188</name>
</gene>
<dbReference type="InterPro" id="IPR050090">
    <property type="entry name" value="Tyrosine_recombinase_XerCD"/>
</dbReference>
<keyword evidence="3" id="KW-0233">DNA recombination</keyword>
<dbReference type="OrthoDB" id="9803188at2"/>
<comment type="caution">
    <text evidence="5">The sequence shown here is derived from an EMBL/GenBank/DDBJ whole genome shotgun (WGS) entry which is preliminary data.</text>
</comment>
<dbReference type="eggNOG" id="COG0582">
    <property type="taxonomic scope" value="Bacteria"/>
</dbReference>
<dbReference type="Gene3D" id="1.10.443.10">
    <property type="entry name" value="Intergrase catalytic core"/>
    <property type="match status" value="1"/>
</dbReference>
<dbReference type="InterPro" id="IPR011010">
    <property type="entry name" value="DNA_brk_join_enz"/>
</dbReference>
<dbReference type="Pfam" id="PF00589">
    <property type="entry name" value="Phage_integrase"/>
    <property type="match status" value="1"/>
</dbReference>
<keyword evidence="6" id="KW-1185">Reference proteome</keyword>
<protein>
    <recommendedName>
        <fullName evidence="4">Tyr recombinase domain-containing protein</fullName>
    </recommendedName>
</protein>
<dbReference type="GO" id="GO:0015074">
    <property type="term" value="P:DNA integration"/>
    <property type="evidence" value="ECO:0007669"/>
    <property type="project" value="InterPro"/>
</dbReference>
<evidence type="ECO:0000313" key="5">
    <source>
        <dbReference type="EMBL" id="KRM20270.1"/>
    </source>
</evidence>
<dbReference type="InterPro" id="IPR002104">
    <property type="entry name" value="Integrase_catalytic"/>
</dbReference>
<dbReference type="PANTHER" id="PTHR30349">
    <property type="entry name" value="PHAGE INTEGRASE-RELATED"/>
    <property type="match status" value="1"/>
</dbReference>
<dbReference type="CDD" id="cd01189">
    <property type="entry name" value="INT_ICEBs1_C_like"/>
    <property type="match status" value="1"/>
</dbReference>
<dbReference type="STRING" id="1423755.FC40_GL000188"/>
<name>A0A0R1WR84_9LACO</name>
<dbReference type="Proteomes" id="UP000051054">
    <property type="component" value="Unassembled WGS sequence"/>
</dbReference>
<comment type="similarity">
    <text evidence="1">Belongs to the 'phage' integrase family.</text>
</comment>
<evidence type="ECO:0000256" key="3">
    <source>
        <dbReference type="ARBA" id="ARBA00023172"/>
    </source>
</evidence>
<evidence type="ECO:0000256" key="1">
    <source>
        <dbReference type="ARBA" id="ARBA00008857"/>
    </source>
</evidence>
<dbReference type="PROSITE" id="PS51898">
    <property type="entry name" value="TYR_RECOMBINASE"/>
    <property type="match status" value="1"/>
</dbReference>
<evidence type="ECO:0000313" key="6">
    <source>
        <dbReference type="Proteomes" id="UP000051054"/>
    </source>
</evidence>
<dbReference type="SUPFAM" id="SSF56349">
    <property type="entry name" value="DNA breaking-rejoining enzymes"/>
    <property type="match status" value="1"/>
</dbReference>
<organism evidence="5 6">
    <name type="scientific">Ligilactobacillus hayakitensis DSM 18933 = JCM 14209</name>
    <dbReference type="NCBI Taxonomy" id="1423755"/>
    <lineage>
        <taxon>Bacteria</taxon>
        <taxon>Bacillati</taxon>
        <taxon>Bacillota</taxon>
        <taxon>Bacilli</taxon>
        <taxon>Lactobacillales</taxon>
        <taxon>Lactobacillaceae</taxon>
        <taxon>Ligilactobacillus</taxon>
    </lineage>
</organism>
<reference evidence="5 6" key="1">
    <citation type="journal article" date="2015" name="Genome Announc.">
        <title>Expanding the biotechnology potential of lactobacilli through comparative genomics of 213 strains and associated genera.</title>
        <authorList>
            <person name="Sun Z."/>
            <person name="Harris H.M."/>
            <person name="McCann A."/>
            <person name="Guo C."/>
            <person name="Argimon S."/>
            <person name="Zhang W."/>
            <person name="Yang X."/>
            <person name="Jeffery I.B."/>
            <person name="Cooney J.C."/>
            <person name="Kagawa T.F."/>
            <person name="Liu W."/>
            <person name="Song Y."/>
            <person name="Salvetti E."/>
            <person name="Wrobel A."/>
            <person name="Rasinkangas P."/>
            <person name="Parkhill J."/>
            <person name="Rea M.C."/>
            <person name="O'Sullivan O."/>
            <person name="Ritari J."/>
            <person name="Douillard F.P."/>
            <person name="Paul Ross R."/>
            <person name="Yang R."/>
            <person name="Briner A.E."/>
            <person name="Felis G.E."/>
            <person name="de Vos W.M."/>
            <person name="Barrangou R."/>
            <person name="Klaenhammer T.R."/>
            <person name="Caufield P.W."/>
            <person name="Cui Y."/>
            <person name="Zhang H."/>
            <person name="O'Toole P.W."/>
        </authorList>
    </citation>
    <scope>NUCLEOTIDE SEQUENCE [LARGE SCALE GENOMIC DNA]</scope>
    <source>
        <strain evidence="5 6">DSM 18933</strain>
    </source>
</reference>
<dbReference type="PATRIC" id="fig|1423755.3.peg.202"/>
<accession>A0A0R1WR84</accession>
<dbReference type="PANTHER" id="PTHR30349:SF64">
    <property type="entry name" value="PROPHAGE INTEGRASE INTD-RELATED"/>
    <property type="match status" value="1"/>
</dbReference>
<evidence type="ECO:0000259" key="4">
    <source>
        <dbReference type="PROSITE" id="PS51898"/>
    </source>
</evidence>